<evidence type="ECO:0000259" key="3">
    <source>
        <dbReference type="Pfam" id="PF20151"/>
    </source>
</evidence>
<sequence>MRCTGPETGKESYRSNNFLCLKASSPPKDGYVLLLSLWPSLSLVSSVFMDSAFNIAAELVTVHYITIISLGILYYDYALTLSMEVERFWRGGFSRASFLFFLNRYLGLSGHIPTVIQTFCSAPPKRCTKLNTYHRIFYVILQIVIGALLSLRTHALYDRARWVIFLVCGVGFTAAGVGWWGQNGSNLHFSPISGVNVGCNPAFDEQRARHIAVAWGAMSVFDTLIFLLTAYKALSFPRTGRRTLFDVLLRDGTMYFLIIVTVNIANILVLLLGQPLLKPPTTTFTNIISTTLTSRLMLNVRDPLLLSPSGSEFATERSDRRNVPQISTVIEINQNSGVVFTGTHQAANAPQEGEGGDIELVRRSAEPR</sequence>
<feature type="transmembrane region" description="Helical" evidence="2">
    <location>
        <begin position="136"/>
        <end position="155"/>
    </location>
</feature>
<evidence type="ECO:0000313" key="4">
    <source>
        <dbReference type="EMBL" id="KDQ60366.1"/>
    </source>
</evidence>
<dbReference type="Proteomes" id="UP000027265">
    <property type="component" value="Unassembled WGS sequence"/>
</dbReference>
<keyword evidence="2" id="KW-0472">Membrane</keyword>
<dbReference type="OrthoDB" id="3261349at2759"/>
<feature type="domain" description="DUF6533" evidence="3">
    <location>
        <begin position="64"/>
        <end position="108"/>
    </location>
</feature>
<feature type="transmembrane region" description="Helical" evidence="2">
    <location>
        <begin position="55"/>
        <end position="75"/>
    </location>
</feature>
<dbReference type="Pfam" id="PF20151">
    <property type="entry name" value="DUF6533"/>
    <property type="match status" value="1"/>
</dbReference>
<evidence type="ECO:0000256" key="2">
    <source>
        <dbReference type="SAM" id="Phobius"/>
    </source>
</evidence>
<keyword evidence="2" id="KW-0812">Transmembrane</keyword>
<keyword evidence="5" id="KW-1185">Reference proteome</keyword>
<feature type="compositionally biased region" description="Basic and acidic residues" evidence="1">
    <location>
        <begin position="359"/>
        <end position="368"/>
    </location>
</feature>
<accession>A0A067QCR0</accession>
<keyword evidence="2" id="KW-1133">Transmembrane helix</keyword>
<organism evidence="4 5">
    <name type="scientific">Jaapia argillacea MUCL 33604</name>
    <dbReference type="NCBI Taxonomy" id="933084"/>
    <lineage>
        <taxon>Eukaryota</taxon>
        <taxon>Fungi</taxon>
        <taxon>Dikarya</taxon>
        <taxon>Basidiomycota</taxon>
        <taxon>Agaricomycotina</taxon>
        <taxon>Agaricomycetes</taxon>
        <taxon>Agaricomycetidae</taxon>
        <taxon>Jaapiales</taxon>
        <taxon>Jaapiaceae</taxon>
        <taxon>Jaapia</taxon>
    </lineage>
</organism>
<dbReference type="EMBL" id="KL197714">
    <property type="protein sequence ID" value="KDQ60366.1"/>
    <property type="molecule type" value="Genomic_DNA"/>
</dbReference>
<protein>
    <recommendedName>
        <fullName evidence="3">DUF6533 domain-containing protein</fullName>
    </recommendedName>
</protein>
<dbReference type="HOGENOM" id="CLU_035509_7_3_1"/>
<feature type="transmembrane region" description="Helical" evidence="2">
    <location>
        <begin position="162"/>
        <end position="181"/>
    </location>
</feature>
<dbReference type="InterPro" id="IPR045340">
    <property type="entry name" value="DUF6533"/>
</dbReference>
<feature type="transmembrane region" description="Helical" evidence="2">
    <location>
        <begin position="96"/>
        <end position="116"/>
    </location>
</feature>
<evidence type="ECO:0000256" key="1">
    <source>
        <dbReference type="SAM" id="MobiDB-lite"/>
    </source>
</evidence>
<proteinExistence type="predicted"/>
<evidence type="ECO:0000313" key="5">
    <source>
        <dbReference type="Proteomes" id="UP000027265"/>
    </source>
</evidence>
<dbReference type="InParanoid" id="A0A067QCR0"/>
<feature type="transmembrane region" description="Helical" evidence="2">
    <location>
        <begin position="255"/>
        <end position="277"/>
    </location>
</feature>
<reference evidence="5" key="1">
    <citation type="journal article" date="2014" name="Proc. Natl. Acad. Sci. U.S.A.">
        <title>Extensive sampling of basidiomycete genomes demonstrates inadequacy of the white-rot/brown-rot paradigm for wood decay fungi.</title>
        <authorList>
            <person name="Riley R."/>
            <person name="Salamov A.A."/>
            <person name="Brown D.W."/>
            <person name="Nagy L.G."/>
            <person name="Floudas D."/>
            <person name="Held B.W."/>
            <person name="Levasseur A."/>
            <person name="Lombard V."/>
            <person name="Morin E."/>
            <person name="Otillar R."/>
            <person name="Lindquist E.A."/>
            <person name="Sun H."/>
            <person name="LaButti K.M."/>
            <person name="Schmutz J."/>
            <person name="Jabbour D."/>
            <person name="Luo H."/>
            <person name="Baker S.E."/>
            <person name="Pisabarro A.G."/>
            <person name="Walton J.D."/>
            <person name="Blanchette R.A."/>
            <person name="Henrissat B."/>
            <person name="Martin F."/>
            <person name="Cullen D."/>
            <person name="Hibbett D.S."/>
            <person name="Grigoriev I.V."/>
        </authorList>
    </citation>
    <scope>NUCLEOTIDE SEQUENCE [LARGE SCALE GENOMIC DNA]</scope>
    <source>
        <strain evidence="5">MUCL 33604</strain>
    </source>
</reference>
<feature type="region of interest" description="Disordered" evidence="1">
    <location>
        <begin position="345"/>
        <end position="368"/>
    </location>
</feature>
<feature type="transmembrane region" description="Helical" evidence="2">
    <location>
        <begin position="31"/>
        <end position="49"/>
    </location>
</feature>
<dbReference type="AlphaFoldDB" id="A0A067QCR0"/>
<gene>
    <name evidence="4" type="ORF">JAAARDRAFT_67915</name>
</gene>
<feature type="transmembrane region" description="Helical" evidence="2">
    <location>
        <begin position="212"/>
        <end position="234"/>
    </location>
</feature>
<name>A0A067QCR0_9AGAM</name>